<evidence type="ECO:0000313" key="2">
    <source>
        <dbReference type="EMBL" id="CAG6685304.1"/>
    </source>
</evidence>
<keyword evidence="1" id="KW-1133">Transmembrane helix</keyword>
<dbReference type="EMBL" id="HBUF01271537">
    <property type="protein sequence ID" value="CAG6685304.1"/>
    <property type="molecule type" value="Transcribed_RNA"/>
</dbReference>
<keyword evidence="1" id="KW-0812">Transmembrane</keyword>
<proteinExistence type="predicted"/>
<evidence type="ECO:0000256" key="1">
    <source>
        <dbReference type="SAM" id="Phobius"/>
    </source>
</evidence>
<dbReference type="EMBL" id="HBUF01641224">
    <property type="protein sequence ID" value="CAG6785001.1"/>
    <property type="molecule type" value="Transcribed_RNA"/>
</dbReference>
<reference evidence="2" key="1">
    <citation type="submission" date="2021-05" db="EMBL/GenBank/DDBJ databases">
        <authorList>
            <person name="Alioto T."/>
            <person name="Alioto T."/>
            <person name="Gomez Garrido J."/>
        </authorList>
    </citation>
    <scope>NUCLEOTIDE SEQUENCE</scope>
</reference>
<accession>A0A8D8TF59</accession>
<dbReference type="AlphaFoldDB" id="A0A8D8TF59"/>
<sequence>MNILYQGFLIYPGKFFCLYSSNSRLDPIFSIFVSSSFFFMRMKPSLIHTYLIFFSLANAFTSPSSRLVVTVICSCMNISVVGNLVLTLLAVKFPFSFRCFLYCVIHLLRWNLEPR</sequence>
<keyword evidence="1" id="KW-0472">Membrane</keyword>
<organism evidence="2">
    <name type="scientific">Cacopsylla melanoneura</name>
    <dbReference type="NCBI Taxonomy" id="428564"/>
    <lineage>
        <taxon>Eukaryota</taxon>
        <taxon>Metazoa</taxon>
        <taxon>Ecdysozoa</taxon>
        <taxon>Arthropoda</taxon>
        <taxon>Hexapoda</taxon>
        <taxon>Insecta</taxon>
        <taxon>Pterygota</taxon>
        <taxon>Neoptera</taxon>
        <taxon>Paraneoptera</taxon>
        <taxon>Hemiptera</taxon>
        <taxon>Sternorrhyncha</taxon>
        <taxon>Psylloidea</taxon>
        <taxon>Psyllidae</taxon>
        <taxon>Psyllinae</taxon>
        <taxon>Cacopsylla</taxon>
    </lineage>
</organism>
<protein>
    <submittedName>
        <fullName evidence="2">Uncharacterized protein</fullName>
    </submittedName>
</protein>
<feature type="transmembrane region" description="Helical" evidence="1">
    <location>
        <begin position="67"/>
        <end position="89"/>
    </location>
</feature>
<name>A0A8D8TF59_9HEMI</name>